<protein>
    <submittedName>
        <fullName evidence="8">Uncharacterized protein</fullName>
    </submittedName>
</protein>
<keyword evidence="6" id="KW-0472">Membrane</keyword>
<keyword evidence="9" id="KW-1185">Reference proteome</keyword>
<sequence length="168" mass="19021">MSLRRKFKNLIAPRHSLDRPTGSSLVPEASCEGPRPQTIDGPALTPPNPKAFAALVEGGKNYGIKTLYDYGKEAYIDIVFVHGLTGNAYNTWLDKETGVHWPGKFLRLDIPEPRILSFGYDADVLNIWARGPAPSSRLSNHAENLVGRLVREREKKRYRSQEDYFRRP</sequence>
<keyword evidence="5" id="KW-0496">Mitochondrion</keyword>
<evidence type="ECO:0000256" key="5">
    <source>
        <dbReference type="ARBA" id="ARBA00023128"/>
    </source>
</evidence>
<feature type="region of interest" description="Disordered" evidence="7">
    <location>
        <begin position="15"/>
        <end position="35"/>
    </location>
</feature>
<dbReference type="PANTHER" id="PTHR48182:SF2">
    <property type="entry name" value="PROTEIN SERAC1"/>
    <property type="match status" value="1"/>
</dbReference>
<gene>
    <name evidence="8" type="ORF">N7G274_007451</name>
</gene>
<evidence type="ECO:0000313" key="9">
    <source>
        <dbReference type="Proteomes" id="UP001590950"/>
    </source>
</evidence>
<dbReference type="PANTHER" id="PTHR48182">
    <property type="entry name" value="PROTEIN SERAC1"/>
    <property type="match status" value="1"/>
</dbReference>
<proteinExistence type="predicted"/>
<evidence type="ECO:0000256" key="2">
    <source>
        <dbReference type="ARBA" id="ARBA00004240"/>
    </source>
</evidence>
<keyword evidence="4" id="KW-0256">Endoplasmic reticulum</keyword>
<reference evidence="8 9" key="1">
    <citation type="submission" date="2024-09" db="EMBL/GenBank/DDBJ databases">
        <title>Rethinking Asexuality: The Enigmatic Case of Functional Sexual Genes in Lepraria (Stereocaulaceae).</title>
        <authorList>
            <person name="Doellman M."/>
            <person name="Sun Y."/>
            <person name="Barcenas-Pena A."/>
            <person name="Lumbsch H.T."/>
            <person name="Grewe F."/>
        </authorList>
    </citation>
    <scope>NUCLEOTIDE SEQUENCE [LARGE SCALE GENOMIC DNA]</scope>
    <source>
        <strain evidence="8 9">Mercado 3170</strain>
    </source>
</reference>
<evidence type="ECO:0000256" key="3">
    <source>
        <dbReference type="ARBA" id="ARBA00004370"/>
    </source>
</evidence>
<dbReference type="EMBL" id="JBEFKJ010000023">
    <property type="protein sequence ID" value="KAL2040048.1"/>
    <property type="molecule type" value="Genomic_DNA"/>
</dbReference>
<organism evidence="8 9">
    <name type="scientific">Stereocaulon virgatum</name>
    <dbReference type="NCBI Taxonomy" id="373712"/>
    <lineage>
        <taxon>Eukaryota</taxon>
        <taxon>Fungi</taxon>
        <taxon>Dikarya</taxon>
        <taxon>Ascomycota</taxon>
        <taxon>Pezizomycotina</taxon>
        <taxon>Lecanoromycetes</taxon>
        <taxon>OSLEUM clade</taxon>
        <taxon>Lecanoromycetidae</taxon>
        <taxon>Lecanorales</taxon>
        <taxon>Lecanorineae</taxon>
        <taxon>Stereocaulaceae</taxon>
        <taxon>Stereocaulon</taxon>
    </lineage>
</organism>
<evidence type="ECO:0000256" key="4">
    <source>
        <dbReference type="ARBA" id="ARBA00022824"/>
    </source>
</evidence>
<evidence type="ECO:0000256" key="6">
    <source>
        <dbReference type="ARBA" id="ARBA00023136"/>
    </source>
</evidence>
<evidence type="ECO:0000313" key="8">
    <source>
        <dbReference type="EMBL" id="KAL2040048.1"/>
    </source>
</evidence>
<comment type="caution">
    <text evidence="8">The sequence shown here is derived from an EMBL/GenBank/DDBJ whole genome shotgun (WGS) entry which is preliminary data.</text>
</comment>
<dbReference type="InterPro" id="IPR052374">
    <property type="entry name" value="SERAC1"/>
</dbReference>
<name>A0ABR4A311_9LECA</name>
<accession>A0ABR4A311</accession>
<evidence type="ECO:0000256" key="7">
    <source>
        <dbReference type="SAM" id="MobiDB-lite"/>
    </source>
</evidence>
<evidence type="ECO:0000256" key="1">
    <source>
        <dbReference type="ARBA" id="ARBA00004173"/>
    </source>
</evidence>
<dbReference type="Proteomes" id="UP001590950">
    <property type="component" value="Unassembled WGS sequence"/>
</dbReference>
<comment type="subcellular location">
    <subcellularLocation>
        <location evidence="2">Endoplasmic reticulum</location>
    </subcellularLocation>
    <subcellularLocation>
        <location evidence="3">Membrane</location>
    </subcellularLocation>
    <subcellularLocation>
        <location evidence="1">Mitochondrion</location>
    </subcellularLocation>
</comment>